<evidence type="ECO:0000313" key="8">
    <source>
        <dbReference type="Proteomes" id="UP000586918"/>
    </source>
</evidence>
<evidence type="ECO:0008006" key="9">
    <source>
        <dbReference type="Google" id="ProtNLM"/>
    </source>
</evidence>
<dbReference type="AlphaFoldDB" id="A0A848DI90"/>
<feature type="transmembrane region" description="Helical" evidence="6">
    <location>
        <begin position="55"/>
        <end position="74"/>
    </location>
</feature>
<evidence type="ECO:0000256" key="4">
    <source>
        <dbReference type="ARBA" id="ARBA00022989"/>
    </source>
</evidence>
<keyword evidence="3 6" id="KW-0812">Transmembrane</keyword>
<keyword evidence="8" id="KW-1185">Reference proteome</keyword>
<name>A0A848DI90_9PSEU</name>
<organism evidence="7 8">
    <name type="scientific">Pseudonocardia bannensis</name>
    <dbReference type="NCBI Taxonomy" id="630973"/>
    <lineage>
        <taxon>Bacteria</taxon>
        <taxon>Bacillati</taxon>
        <taxon>Actinomycetota</taxon>
        <taxon>Actinomycetes</taxon>
        <taxon>Pseudonocardiales</taxon>
        <taxon>Pseudonocardiaceae</taxon>
        <taxon>Pseudonocardia</taxon>
    </lineage>
</organism>
<dbReference type="GO" id="GO:0005886">
    <property type="term" value="C:plasma membrane"/>
    <property type="evidence" value="ECO:0007669"/>
    <property type="project" value="UniProtKB-SubCell"/>
</dbReference>
<gene>
    <name evidence="7" type="ORF">HF519_12665</name>
</gene>
<accession>A0A848DI90</accession>
<sequence length="153" mass="16325">MPADSGGFVARVGRVIEIAEDTIHVVVAALLAVLAIVLIIDTVRQIATVLAGPSHAPAILVAILDETLLLFIVAELLHTVAIALLHHDALSPEPFLVVGMVAAIRRVLVVTAESEHEFRWDQQGMELMILTGLILVMAITALVWRHASKAAPA</sequence>
<keyword evidence="5 6" id="KW-0472">Membrane</keyword>
<evidence type="ECO:0000256" key="2">
    <source>
        <dbReference type="ARBA" id="ARBA00022475"/>
    </source>
</evidence>
<keyword evidence="2" id="KW-1003">Cell membrane</keyword>
<dbReference type="RefSeq" id="WP_169413118.1">
    <property type="nucleotide sequence ID" value="NZ_JAAXKZ010000038.1"/>
</dbReference>
<dbReference type="Proteomes" id="UP000586918">
    <property type="component" value="Unassembled WGS sequence"/>
</dbReference>
<dbReference type="Pfam" id="PF06146">
    <property type="entry name" value="PsiE"/>
    <property type="match status" value="1"/>
</dbReference>
<evidence type="ECO:0000256" key="3">
    <source>
        <dbReference type="ARBA" id="ARBA00022692"/>
    </source>
</evidence>
<comment type="caution">
    <text evidence="7">The sequence shown here is derived from an EMBL/GenBank/DDBJ whole genome shotgun (WGS) entry which is preliminary data.</text>
</comment>
<feature type="transmembrane region" description="Helical" evidence="6">
    <location>
        <begin position="23"/>
        <end position="43"/>
    </location>
</feature>
<feature type="transmembrane region" description="Helical" evidence="6">
    <location>
        <begin position="124"/>
        <end position="144"/>
    </location>
</feature>
<dbReference type="EMBL" id="JAAXKZ010000038">
    <property type="protein sequence ID" value="NMH92407.1"/>
    <property type="molecule type" value="Genomic_DNA"/>
</dbReference>
<evidence type="ECO:0000256" key="5">
    <source>
        <dbReference type="ARBA" id="ARBA00023136"/>
    </source>
</evidence>
<reference evidence="7 8" key="1">
    <citation type="submission" date="2020-04" db="EMBL/GenBank/DDBJ databases">
        <authorList>
            <person name="Klaysubun C."/>
            <person name="Duangmal K."/>
            <person name="Lipun K."/>
        </authorList>
    </citation>
    <scope>NUCLEOTIDE SEQUENCE [LARGE SCALE GENOMIC DNA]</scope>
    <source>
        <strain evidence="7 8">DSM 45300</strain>
    </source>
</reference>
<evidence type="ECO:0000256" key="6">
    <source>
        <dbReference type="SAM" id="Phobius"/>
    </source>
</evidence>
<evidence type="ECO:0000313" key="7">
    <source>
        <dbReference type="EMBL" id="NMH92407.1"/>
    </source>
</evidence>
<protein>
    <recommendedName>
        <fullName evidence="9">Phosphate-starvation-inducible protein E</fullName>
    </recommendedName>
</protein>
<evidence type="ECO:0000256" key="1">
    <source>
        <dbReference type="ARBA" id="ARBA00004651"/>
    </source>
</evidence>
<dbReference type="InterPro" id="IPR020948">
    <property type="entry name" value="P_starv_induced_PsiE-like"/>
</dbReference>
<proteinExistence type="predicted"/>
<keyword evidence="4 6" id="KW-1133">Transmembrane helix</keyword>
<comment type="subcellular location">
    <subcellularLocation>
        <location evidence="1">Cell membrane</location>
        <topology evidence="1">Multi-pass membrane protein</topology>
    </subcellularLocation>
</comment>